<keyword evidence="2" id="KW-1185">Reference proteome</keyword>
<dbReference type="Proteomes" id="UP001276150">
    <property type="component" value="Unassembled WGS sequence"/>
</dbReference>
<sequence>MTAPQTDPTAPAYTSRTLPAHWQECVMCGQLALPDLDGYPRCPSCAALERVESAAEEHLAALLAPQLAAWAQHYAAQLYDCFQLWAGAWMNPQAQQEHLTALLTDAGREYPAPSFTPSPPARVQLDVHTMPQILAAQIDPAQCAASGPGEIDRRLTFTVREVDGQQRERIQLSPGCDVLLILNAAPEGEALLCYTGIPGAPHLRVPARLLPQMRDALGYWAEGEGGQA</sequence>
<dbReference type="EMBL" id="JAPMIV010000046">
    <property type="protein sequence ID" value="MDV6376103.1"/>
    <property type="molecule type" value="Genomic_DNA"/>
</dbReference>
<reference evidence="1 2" key="1">
    <citation type="submission" date="2022-11" db="EMBL/GenBank/DDBJ databases">
        <title>Deinococcus ZS9-10, Low Temperature and Draught-tolerating, UV-resistant Bacteria from Continental Antarctica.</title>
        <authorList>
            <person name="Cheng L."/>
        </authorList>
    </citation>
    <scope>NUCLEOTIDE SEQUENCE [LARGE SCALE GENOMIC DNA]</scope>
    <source>
        <strain evidence="1 2">ZS9-10</strain>
    </source>
</reference>
<evidence type="ECO:0000313" key="1">
    <source>
        <dbReference type="EMBL" id="MDV6376103.1"/>
    </source>
</evidence>
<dbReference type="RefSeq" id="WP_317641456.1">
    <property type="nucleotide sequence ID" value="NZ_JAPMIV010000046.1"/>
</dbReference>
<gene>
    <name evidence="1" type="ORF">ORD21_16000</name>
</gene>
<evidence type="ECO:0000313" key="2">
    <source>
        <dbReference type="Proteomes" id="UP001276150"/>
    </source>
</evidence>
<accession>A0ABU4DUJ0</accession>
<proteinExistence type="predicted"/>
<protein>
    <submittedName>
        <fullName evidence="1">Uncharacterized protein</fullName>
    </submittedName>
</protein>
<comment type="caution">
    <text evidence="1">The sequence shown here is derived from an EMBL/GenBank/DDBJ whole genome shotgun (WGS) entry which is preliminary data.</text>
</comment>
<organism evidence="1 2">
    <name type="scientific">Deinococcus arenicola</name>
    <dbReference type="NCBI Taxonomy" id="2994950"/>
    <lineage>
        <taxon>Bacteria</taxon>
        <taxon>Thermotogati</taxon>
        <taxon>Deinococcota</taxon>
        <taxon>Deinococci</taxon>
        <taxon>Deinococcales</taxon>
        <taxon>Deinococcaceae</taxon>
        <taxon>Deinococcus</taxon>
    </lineage>
</organism>
<name>A0ABU4DUJ0_9DEIO</name>